<dbReference type="InterPro" id="IPR009526">
    <property type="entry name" value="DUF1146"/>
</dbReference>
<feature type="transmembrane region" description="Helical" evidence="1">
    <location>
        <begin position="48"/>
        <end position="65"/>
    </location>
</feature>
<accession>A0A1G6MCH9</accession>
<evidence type="ECO:0000313" key="2">
    <source>
        <dbReference type="EMBL" id="SDC53308.1"/>
    </source>
</evidence>
<protein>
    <submittedName>
        <fullName evidence="2">Conserved hypothetical integral membrane protein</fullName>
    </submittedName>
</protein>
<feature type="transmembrane region" description="Helical" evidence="1">
    <location>
        <begin position="6"/>
        <end position="28"/>
    </location>
</feature>
<dbReference type="RefSeq" id="WP_091569674.1">
    <property type="nucleotide sequence ID" value="NZ_FMZA01000009.1"/>
</dbReference>
<evidence type="ECO:0000256" key="1">
    <source>
        <dbReference type="SAM" id="Phobius"/>
    </source>
</evidence>
<keyword evidence="1" id="KW-1133">Transmembrane helix</keyword>
<proteinExistence type="predicted"/>
<evidence type="ECO:0000313" key="3">
    <source>
        <dbReference type="Proteomes" id="UP000199387"/>
    </source>
</evidence>
<gene>
    <name evidence="2" type="ORF">SAMN04488112_109117</name>
</gene>
<keyword evidence="1" id="KW-0472">Membrane</keyword>
<keyword evidence="3" id="KW-1185">Reference proteome</keyword>
<dbReference type="STRING" id="1236220.SAMN04488112_109117"/>
<name>A0A1G6MCH9_9BACL</name>
<dbReference type="AlphaFoldDB" id="A0A1G6MCH9"/>
<reference evidence="2 3" key="1">
    <citation type="submission" date="2016-10" db="EMBL/GenBank/DDBJ databases">
        <authorList>
            <person name="de Groot N.N."/>
        </authorList>
    </citation>
    <scope>NUCLEOTIDE SEQUENCE [LARGE SCALE GENOMIC DNA]</scope>
    <source>
        <strain evidence="2 3">DSM 45514</strain>
    </source>
</reference>
<sequence length="80" mass="8773">MDGATGFAVSALVNILLSLAGIALSWWVLQNVRLDLFLREPKGIQAKVLYILLSIIFGHGLASFLNDYMSWSQMLGSLFG</sequence>
<dbReference type="Pfam" id="PF06612">
    <property type="entry name" value="DUF1146"/>
    <property type="match status" value="1"/>
</dbReference>
<dbReference type="Proteomes" id="UP000199387">
    <property type="component" value="Unassembled WGS sequence"/>
</dbReference>
<organism evidence="2 3">
    <name type="scientific">Melghirimyces thermohalophilus</name>
    <dbReference type="NCBI Taxonomy" id="1236220"/>
    <lineage>
        <taxon>Bacteria</taxon>
        <taxon>Bacillati</taxon>
        <taxon>Bacillota</taxon>
        <taxon>Bacilli</taxon>
        <taxon>Bacillales</taxon>
        <taxon>Thermoactinomycetaceae</taxon>
        <taxon>Melghirimyces</taxon>
    </lineage>
</organism>
<dbReference type="EMBL" id="FMZA01000009">
    <property type="protein sequence ID" value="SDC53308.1"/>
    <property type="molecule type" value="Genomic_DNA"/>
</dbReference>
<dbReference type="OrthoDB" id="1651016at2"/>
<keyword evidence="1" id="KW-0812">Transmembrane</keyword>